<comment type="caution">
    <text evidence="1">The sequence shown here is derived from an EMBL/GenBank/DDBJ whole genome shotgun (WGS) entry which is preliminary data.</text>
</comment>
<dbReference type="EMBL" id="VSSQ01137546">
    <property type="protein sequence ID" value="MPN61235.1"/>
    <property type="molecule type" value="Genomic_DNA"/>
</dbReference>
<accession>A0A645JBZ2</accession>
<proteinExistence type="predicted"/>
<sequence>MGISPGIDDDTLQTSISAVNKINDFALVISLMYLRNQTQADGFCFDHIIDLLQSLITVNFRFANTQHIKIWSVD</sequence>
<gene>
    <name evidence="1" type="ORF">SDC9_208969</name>
</gene>
<reference evidence="1" key="1">
    <citation type="submission" date="2019-08" db="EMBL/GenBank/DDBJ databases">
        <authorList>
            <person name="Kucharzyk K."/>
            <person name="Murdoch R.W."/>
            <person name="Higgins S."/>
            <person name="Loffler F."/>
        </authorList>
    </citation>
    <scope>NUCLEOTIDE SEQUENCE</scope>
</reference>
<evidence type="ECO:0000313" key="1">
    <source>
        <dbReference type="EMBL" id="MPN61235.1"/>
    </source>
</evidence>
<protein>
    <submittedName>
        <fullName evidence="1">Uncharacterized protein</fullName>
    </submittedName>
</protein>
<dbReference type="AlphaFoldDB" id="A0A645JBZ2"/>
<name>A0A645JBZ2_9ZZZZ</name>
<organism evidence="1">
    <name type="scientific">bioreactor metagenome</name>
    <dbReference type="NCBI Taxonomy" id="1076179"/>
    <lineage>
        <taxon>unclassified sequences</taxon>
        <taxon>metagenomes</taxon>
        <taxon>ecological metagenomes</taxon>
    </lineage>
</organism>